<evidence type="ECO:0000313" key="2">
    <source>
        <dbReference type="Proteomes" id="UP001212841"/>
    </source>
</evidence>
<protein>
    <submittedName>
        <fullName evidence="1">Uncharacterized protein</fullName>
    </submittedName>
</protein>
<accession>A0AAD5X8C8</accession>
<name>A0AAD5X8C8_9FUNG</name>
<dbReference type="Proteomes" id="UP001212841">
    <property type="component" value="Unassembled WGS sequence"/>
</dbReference>
<dbReference type="EMBL" id="JADGJD010000024">
    <property type="protein sequence ID" value="KAJ3056679.1"/>
    <property type="molecule type" value="Genomic_DNA"/>
</dbReference>
<dbReference type="AlphaFoldDB" id="A0AAD5X8C8"/>
<gene>
    <name evidence="1" type="ORF">HK097_005080</name>
</gene>
<sequence length="369" mass="40915">MTVPDLNRRNFLGSDGLKSRVIWSAETQVNFCSAEQESDITLRLEVGGTAEVPFTIFVGSPENGGPSKLPPGPLVFGRNVARWRYQIVARMCAGSNRSSIVVDLDGFRWVEKDMLRRVVSPPMYGDGSRKIGWDDGQCVGLPLRSTNFDTDDPIRVTCLIQTPSFPTLLPNSSLAASISVRPFQPSSSLDIKNIELRLVQYTKSQPGTPEDPSQPIYYDPFTVSSVTIEETVTGELWKPRNVEMKIPTLQWQDDQKPIIDDGLMRFGFLPSFVQKETLLQSWHVLKVIVRYKGGRSRWTALLGRTRKAVGHCRVQVAGFSMEDIANIGRDGVALIRTLEEEPAVVTLGLAEATVAQLPSYAETAEVEEG</sequence>
<reference evidence="1" key="1">
    <citation type="submission" date="2020-05" db="EMBL/GenBank/DDBJ databases">
        <title>Phylogenomic resolution of chytrid fungi.</title>
        <authorList>
            <person name="Stajich J.E."/>
            <person name="Amses K."/>
            <person name="Simmons R."/>
            <person name="Seto K."/>
            <person name="Myers J."/>
            <person name="Bonds A."/>
            <person name="Quandt C.A."/>
            <person name="Barry K."/>
            <person name="Liu P."/>
            <person name="Grigoriev I."/>
            <person name="Longcore J.E."/>
            <person name="James T.Y."/>
        </authorList>
    </citation>
    <scope>NUCLEOTIDE SEQUENCE</scope>
    <source>
        <strain evidence="1">JEL0318</strain>
    </source>
</reference>
<proteinExistence type="predicted"/>
<comment type="caution">
    <text evidence="1">The sequence shown here is derived from an EMBL/GenBank/DDBJ whole genome shotgun (WGS) entry which is preliminary data.</text>
</comment>
<evidence type="ECO:0000313" key="1">
    <source>
        <dbReference type="EMBL" id="KAJ3056679.1"/>
    </source>
</evidence>
<keyword evidence="2" id="KW-1185">Reference proteome</keyword>
<organism evidence="1 2">
    <name type="scientific">Rhizophlyctis rosea</name>
    <dbReference type="NCBI Taxonomy" id="64517"/>
    <lineage>
        <taxon>Eukaryota</taxon>
        <taxon>Fungi</taxon>
        <taxon>Fungi incertae sedis</taxon>
        <taxon>Chytridiomycota</taxon>
        <taxon>Chytridiomycota incertae sedis</taxon>
        <taxon>Chytridiomycetes</taxon>
        <taxon>Rhizophlyctidales</taxon>
        <taxon>Rhizophlyctidaceae</taxon>
        <taxon>Rhizophlyctis</taxon>
    </lineage>
</organism>